<dbReference type="RefSeq" id="XP_002296047.1">
    <property type="nucleotide sequence ID" value="XM_002296011.1"/>
</dbReference>
<dbReference type="KEGG" id="tps:THAPS_6706"/>
<dbReference type="GeneID" id="7446180"/>
<protein>
    <recommendedName>
        <fullName evidence="3">HMG box domain-containing protein</fullName>
    </recommendedName>
</protein>
<sequence length="398" mass="45009">MYNVFFQLERQFILQTHSRYEVDSAPKEIDDQVDNRPAKYRNIILPKDWYIVGANKKKRQDRINHGLISFVELTKAIASSWRRVDNETRTYVKDIADQLFIKYRREVAEYEGKYGKDALKSTSQKRKAKLATTTNTMKSSTPPKMHRANNGSPKELEEDDIASNHDDSKPTANLHMKMYLPNTSTETRAGTVDALPTRGPDPNEYFAPRLSTLDSAGSGNTNYESFVQSLSNAHPNHSKPYHLHQYQCNTLNTSNMIPPQHRPRSCDYHRLELNNTNPTQIYSSESQASSALHRVGSEGRHGLMNYTRREIARPPDVAVYSSEASARSNYPMSMLRTYNSSEGSLFSSAAATPSTATTTSSSGPDEVMRSYMQTYQMDYETLLEAARQTLAKYRGGGA</sequence>
<feature type="DNA-binding region" description="HMG box" evidence="1">
    <location>
        <begin position="43"/>
        <end position="111"/>
    </location>
</feature>
<keyword evidence="1" id="KW-0539">Nucleus</keyword>
<gene>
    <name evidence="4" type="ORF">THAPS_6706</name>
</gene>
<reference evidence="4 5" key="1">
    <citation type="journal article" date="2004" name="Science">
        <title>The genome of the diatom Thalassiosira pseudonana: ecology, evolution, and metabolism.</title>
        <authorList>
            <person name="Armbrust E.V."/>
            <person name="Berges J.A."/>
            <person name="Bowler C."/>
            <person name="Green B.R."/>
            <person name="Martinez D."/>
            <person name="Putnam N.H."/>
            <person name="Zhou S."/>
            <person name="Allen A.E."/>
            <person name="Apt K.E."/>
            <person name="Bechner M."/>
            <person name="Brzezinski M.A."/>
            <person name="Chaal B.K."/>
            <person name="Chiovitti A."/>
            <person name="Davis A.K."/>
            <person name="Demarest M.S."/>
            <person name="Detter J.C."/>
            <person name="Glavina T."/>
            <person name="Goodstein D."/>
            <person name="Hadi M.Z."/>
            <person name="Hellsten U."/>
            <person name="Hildebrand M."/>
            <person name="Jenkins B.D."/>
            <person name="Jurka J."/>
            <person name="Kapitonov V.V."/>
            <person name="Kroger N."/>
            <person name="Lau W.W."/>
            <person name="Lane T.W."/>
            <person name="Larimer F.W."/>
            <person name="Lippmeier J.C."/>
            <person name="Lucas S."/>
            <person name="Medina M."/>
            <person name="Montsant A."/>
            <person name="Obornik M."/>
            <person name="Parker M.S."/>
            <person name="Palenik B."/>
            <person name="Pazour G.J."/>
            <person name="Richardson P.M."/>
            <person name="Rynearson T.A."/>
            <person name="Saito M.A."/>
            <person name="Schwartz D.C."/>
            <person name="Thamatrakoln K."/>
            <person name="Valentin K."/>
            <person name="Vardi A."/>
            <person name="Wilkerson F.P."/>
            <person name="Rokhsar D.S."/>
        </authorList>
    </citation>
    <scope>NUCLEOTIDE SEQUENCE [LARGE SCALE GENOMIC DNA]</scope>
    <source>
        <strain evidence="4 5">CCMP1335</strain>
    </source>
</reference>
<keyword evidence="1" id="KW-0238">DNA-binding</keyword>
<evidence type="ECO:0000256" key="1">
    <source>
        <dbReference type="PROSITE-ProRule" id="PRU00267"/>
    </source>
</evidence>
<proteinExistence type="predicted"/>
<keyword evidence="5" id="KW-1185">Reference proteome</keyword>
<evidence type="ECO:0000259" key="3">
    <source>
        <dbReference type="PROSITE" id="PS50118"/>
    </source>
</evidence>
<dbReference type="SUPFAM" id="SSF47095">
    <property type="entry name" value="HMG-box"/>
    <property type="match status" value="1"/>
</dbReference>
<dbReference type="Gene3D" id="1.10.30.10">
    <property type="entry name" value="High mobility group box domain"/>
    <property type="match status" value="1"/>
</dbReference>
<feature type="domain" description="HMG box" evidence="3">
    <location>
        <begin position="43"/>
        <end position="111"/>
    </location>
</feature>
<organism evidence="4 5">
    <name type="scientific">Thalassiosira pseudonana</name>
    <name type="common">Marine diatom</name>
    <name type="synonym">Cyclotella nana</name>
    <dbReference type="NCBI Taxonomy" id="35128"/>
    <lineage>
        <taxon>Eukaryota</taxon>
        <taxon>Sar</taxon>
        <taxon>Stramenopiles</taxon>
        <taxon>Ochrophyta</taxon>
        <taxon>Bacillariophyta</taxon>
        <taxon>Coscinodiscophyceae</taxon>
        <taxon>Thalassiosirophycidae</taxon>
        <taxon>Thalassiosirales</taxon>
        <taxon>Thalassiosiraceae</taxon>
        <taxon>Thalassiosira</taxon>
    </lineage>
</organism>
<evidence type="ECO:0000313" key="4">
    <source>
        <dbReference type="EMBL" id="ACI64764.1"/>
    </source>
</evidence>
<dbReference type="GO" id="GO:0005634">
    <property type="term" value="C:nucleus"/>
    <property type="evidence" value="ECO:0007669"/>
    <property type="project" value="UniProtKB-UniRule"/>
</dbReference>
<evidence type="ECO:0000256" key="2">
    <source>
        <dbReference type="SAM" id="MobiDB-lite"/>
    </source>
</evidence>
<dbReference type="AlphaFoldDB" id="B5YP99"/>
<feature type="region of interest" description="Disordered" evidence="2">
    <location>
        <begin position="119"/>
        <end position="217"/>
    </location>
</feature>
<dbReference type="InterPro" id="IPR036910">
    <property type="entry name" value="HMG_box_dom_sf"/>
</dbReference>
<dbReference type="InterPro" id="IPR009071">
    <property type="entry name" value="HMG_box_dom"/>
</dbReference>
<dbReference type="Proteomes" id="UP000001449">
    <property type="component" value="Chromosome 7"/>
</dbReference>
<evidence type="ECO:0000313" key="5">
    <source>
        <dbReference type="Proteomes" id="UP000001449"/>
    </source>
</evidence>
<feature type="compositionally biased region" description="Polar residues" evidence="2">
    <location>
        <begin position="131"/>
        <end position="142"/>
    </location>
</feature>
<dbReference type="PROSITE" id="PS50118">
    <property type="entry name" value="HMG_BOX_2"/>
    <property type="match status" value="1"/>
</dbReference>
<dbReference type="GO" id="GO:0003677">
    <property type="term" value="F:DNA binding"/>
    <property type="evidence" value="ECO:0007669"/>
    <property type="project" value="UniProtKB-UniRule"/>
</dbReference>
<dbReference type="InParanoid" id="B5YP99"/>
<dbReference type="HOGENOM" id="CLU_693545_0_0_1"/>
<reference evidence="4 5" key="2">
    <citation type="journal article" date="2008" name="Nature">
        <title>The Phaeodactylum genome reveals the evolutionary history of diatom genomes.</title>
        <authorList>
            <person name="Bowler C."/>
            <person name="Allen A.E."/>
            <person name="Badger J.H."/>
            <person name="Grimwood J."/>
            <person name="Jabbari K."/>
            <person name="Kuo A."/>
            <person name="Maheswari U."/>
            <person name="Martens C."/>
            <person name="Maumus F."/>
            <person name="Otillar R.P."/>
            <person name="Rayko E."/>
            <person name="Salamov A."/>
            <person name="Vandepoele K."/>
            <person name="Beszteri B."/>
            <person name="Gruber A."/>
            <person name="Heijde M."/>
            <person name="Katinka M."/>
            <person name="Mock T."/>
            <person name="Valentin K."/>
            <person name="Verret F."/>
            <person name="Berges J.A."/>
            <person name="Brownlee C."/>
            <person name="Cadoret J.P."/>
            <person name="Chiovitti A."/>
            <person name="Choi C.J."/>
            <person name="Coesel S."/>
            <person name="De Martino A."/>
            <person name="Detter J.C."/>
            <person name="Durkin C."/>
            <person name="Falciatore A."/>
            <person name="Fournet J."/>
            <person name="Haruta M."/>
            <person name="Huysman M.J."/>
            <person name="Jenkins B.D."/>
            <person name="Jiroutova K."/>
            <person name="Jorgensen R.E."/>
            <person name="Joubert Y."/>
            <person name="Kaplan A."/>
            <person name="Kroger N."/>
            <person name="Kroth P.G."/>
            <person name="La Roche J."/>
            <person name="Lindquist E."/>
            <person name="Lommer M."/>
            <person name="Martin-Jezequel V."/>
            <person name="Lopez P.J."/>
            <person name="Lucas S."/>
            <person name="Mangogna M."/>
            <person name="McGinnis K."/>
            <person name="Medlin L.K."/>
            <person name="Montsant A."/>
            <person name="Oudot-Le Secq M.P."/>
            <person name="Napoli C."/>
            <person name="Obornik M."/>
            <person name="Parker M.S."/>
            <person name="Petit J.L."/>
            <person name="Porcel B.M."/>
            <person name="Poulsen N."/>
            <person name="Robison M."/>
            <person name="Rychlewski L."/>
            <person name="Rynearson T.A."/>
            <person name="Schmutz J."/>
            <person name="Shapiro H."/>
            <person name="Siaut M."/>
            <person name="Stanley M."/>
            <person name="Sussman M.R."/>
            <person name="Taylor A.R."/>
            <person name="Vardi A."/>
            <person name="von Dassow P."/>
            <person name="Vyverman W."/>
            <person name="Willis A."/>
            <person name="Wyrwicz L.S."/>
            <person name="Rokhsar D.S."/>
            <person name="Weissenbach J."/>
            <person name="Armbrust E.V."/>
            <person name="Green B.R."/>
            <person name="Van de Peer Y."/>
            <person name="Grigoriev I.V."/>
        </authorList>
    </citation>
    <scope>NUCLEOTIDE SEQUENCE [LARGE SCALE GENOMIC DNA]</scope>
    <source>
        <strain evidence="4 5">CCMP1335</strain>
    </source>
</reference>
<dbReference type="PaxDb" id="35128-Thaps6706"/>
<dbReference type="EMBL" id="CP001160">
    <property type="protein sequence ID" value="ACI64764.1"/>
    <property type="molecule type" value="Genomic_DNA"/>
</dbReference>
<name>B5YP99_THAPS</name>
<accession>B5YP99</accession>